<reference evidence="2" key="1">
    <citation type="submission" date="2020-09" db="EMBL/GenBank/DDBJ databases">
        <title>A novel bacterium of genus Mangrovicoccus, isolated from South China Sea.</title>
        <authorList>
            <person name="Huang H."/>
            <person name="Mo K."/>
            <person name="Hu Y."/>
        </authorList>
    </citation>
    <scope>NUCLEOTIDE SEQUENCE</scope>
    <source>
        <strain evidence="2">HB182678</strain>
    </source>
</reference>
<keyword evidence="3" id="KW-1185">Reference proteome</keyword>
<proteinExistence type="predicted"/>
<evidence type="ECO:0000259" key="1">
    <source>
        <dbReference type="PROSITE" id="PS51186"/>
    </source>
</evidence>
<sequence>MEQTTLAPLPAIGATRFDLRPIRISDAGLWALYAGDARVAQMTPAIPHPLPPGAAEAYVARATAPDRGDETWVLDGSRTGLSEFLGVVTLTRIDTGKAEISYWVGPAFWNAGYASEAVEALLGSNPLGLDTVYASVFQGNPQSARVLTHAGFEYIGDAEAYCLAQNRMLPTWTYLRRLAAAA</sequence>
<comment type="caution">
    <text evidence="2">The sequence shown here is derived from an EMBL/GenBank/DDBJ whole genome shotgun (WGS) entry which is preliminary data.</text>
</comment>
<dbReference type="InterPro" id="IPR051531">
    <property type="entry name" value="N-acetyltransferase"/>
</dbReference>
<dbReference type="AlphaFoldDB" id="A0A8J6Z682"/>
<dbReference type="InterPro" id="IPR000182">
    <property type="entry name" value="GNAT_dom"/>
</dbReference>
<dbReference type="PANTHER" id="PTHR43792">
    <property type="entry name" value="GNAT FAMILY, PUTATIVE (AFU_ORTHOLOGUE AFUA_3G00765)-RELATED-RELATED"/>
    <property type="match status" value="1"/>
</dbReference>
<dbReference type="Gene3D" id="3.40.630.30">
    <property type="match status" value="1"/>
</dbReference>
<dbReference type="Proteomes" id="UP000609121">
    <property type="component" value="Unassembled WGS sequence"/>
</dbReference>
<protein>
    <submittedName>
        <fullName evidence="2">GNAT family N-acetyltransferase</fullName>
    </submittedName>
</protein>
<gene>
    <name evidence="2" type="ORF">ICN82_02940</name>
</gene>
<dbReference type="PANTHER" id="PTHR43792:SF1">
    <property type="entry name" value="N-ACETYLTRANSFERASE DOMAIN-CONTAINING PROTEIN"/>
    <property type="match status" value="1"/>
</dbReference>
<dbReference type="RefSeq" id="WP_193179437.1">
    <property type="nucleotide sequence ID" value="NZ_JACVXA010000006.1"/>
</dbReference>
<dbReference type="SUPFAM" id="SSF55729">
    <property type="entry name" value="Acyl-CoA N-acyltransferases (Nat)"/>
    <property type="match status" value="1"/>
</dbReference>
<accession>A0A8J6Z682</accession>
<dbReference type="GO" id="GO:0016747">
    <property type="term" value="F:acyltransferase activity, transferring groups other than amino-acyl groups"/>
    <property type="evidence" value="ECO:0007669"/>
    <property type="project" value="InterPro"/>
</dbReference>
<dbReference type="InterPro" id="IPR016181">
    <property type="entry name" value="Acyl_CoA_acyltransferase"/>
</dbReference>
<dbReference type="Pfam" id="PF13302">
    <property type="entry name" value="Acetyltransf_3"/>
    <property type="match status" value="1"/>
</dbReference>
<dbReference type="PROSITE" id="PS51186">
    <property type="entry name" value="GNAT"/>
    <property type="match status" value="1"/>
</dbReference>
<feature type="domain" description="N-acetyltransferase" evidence="1">
    <location>
        <begin position="37"/>
        <end position="173"/>
    </location>
</feature>
<evidence type="ECO:0000313" key="2">
    <source>
        <dbReference type="EMBL" id="MBE3637160.1"/>
    </source>
</evidence>
<dbReference type="EMBL" id="JACVXA010000006">
    <property type="protein sequence ID" value="MBE3637160.1"/>
    <property type="molecule type" value="Genomic_DNA"/>
</dbReference>
<name>A0A8J6Z682_9RHOB</name>
<organism evidence="2 3">
    <name type="scientific">Mangrovicoccus algicola</name>
    <dbReference type="NCBI Taxonomy" id="2771008"/>
    <lineage>
        <taxon>Bacteria</taxon>
        <taxon>Pseudomonadati</taxon>
        <taxon>Pseudomonadota</taxon>
        <taxon>Alphaproteobacteria</taxon>
        <taxon>Rhodobacterales</taxon>
        <taxon>Paracoccaceae</taxon>
        <taxon>Mangrovicoccus</taxon>
    </lineage>
</organism>
<evidence type="ECO:0000313" key="3">
    <source>
        <dbReference type="Proteomes" id="UP000609121"/>
    </source>
</evidence>